<feature type="region of interest" description="Disordered" evidence="1">
    <location>
        <begin position="64"/>
        <end position="116"/>
    </location>
</feature>
<proteinExistence type="predicted"/>
<dbReference type="VEuPathDB" id="VectorBase:AFUN014594"/>
<accession>A0A182S2B0</accession>
<feature type="compositionally biased region" description="Polar residues" evidence="1">
    <location>
        <begin position="67"/>
        <end position="78"/>
    </location>
</feature>
<evidence type="ECO:0000256" key="1">
    <source>
        <dbReference type="SAM" id="MobiDB-lite"/>
    </source>
</evidence>
<protein>
    <submittedName>
        <fullName evidence="2">Uncharacterized protein</fullName>
    </submittedName>
</protein>
<evidence type="ECO:0000313" key="2">
    <source>
        <dbReference type="EnsemblMetazoa" id="AFUN014594-PA"/>
    </source>
</evidence>
<sequence length="129" mass="13914">MQPRCMVVAHVCGTSCTGCTVVERNRNRPNHPPTVSGVRTYPNRTVGAFSSTASTYRAVPVRWPARSTRSTNGSQTAGSARDRCLPAVRAVHQAVRTDSSNPGRNIPSVEDMFGHPHTVPMMIQTPLSG</sequence>
<name>A0A182S2B0_ANOFN</name>
<reference evidence="2" key="1">
    <citation type="submission" date="2020-05" db="UniProtKB">
        <authorList>
            <consortium name="EnsemblMetazoa"/>
        </authorList>
    </citation>
    <scope>IDENTIFICATION</scope>
    <source>
        <strain evidence="2">FUMOZ</strain>
    </source>
</reference>
<organism evidence="2">
    <name type="scientific">Anopheles funestus</name>
    <name type="common">African malaria mosquito</name>
    <dbReference type="NCBI Taxonomy" id="62324"/>
    <lineage>
        <taxon>Eukaryota</taxon>
        <taxon>Metazoa</taxon>
        <taxon>Ecdysozoa</taxon>
        <taxon>Arthropoda</taxon>
        <taxon>Hexapoda</taxon>
        <taxon>Insecta</taxon>
        <taxon>Pterygota</taxon>
        <taxon>Neoptera</taxon>
        <taxon>Endopterygota</taxon>
        <taxon>Diptera</taxon>
        <taxon>Nematocera</taxon>
        <taxon>Culicoidea</taxon>
        <taxon>Culicidae</taxon>
        <taxon>Anophelinae</taxon>
        <taxon>Anopheles</taxon>
    </lineage>
</organism>
<dbReference type="EnsemblMetazoa" id="AFUN014594-RA">
    <property type="protein sequence ID" value="AFUN014594-PA"/>
    <property type="gene ID" value="AFUN014594"/>
</dbReference>
<dbReference type="AlphaFoldDB" id="A0A182S2B0"/>